<evidence type="ECO:0000313" key="2">
    <source>
        <dbReference type="Proteomes" id="UP000538292"/>
    </source>
</evidence>
<proteinExistence type="predicted"/>
<reference evidence="1 2" key="1">
    <citation type="submission" date="2020-07" db="EMBL/GenBank/DDBJ databases">
        <title>Thermoactinomyces phylogeny.</title>
        <authorList>
            <person name="Dunlap C."/>
        </authorList>
    </citation>
    <scope>NUCLEOTIDE SEQUENCE [LARGE SCALE GENOMIC DNA]</scope>
    <source>
        <strain evidence="1 2">AMNI-1</strain>
    </source>
</reference>
<dbReference type="Proteomes" id="UP000538292">
    <property type="component" value="Unassembled WGS sequence"/>
</dbReference>
<dbReference type="Gene3D" id="3.40.630.100">
    <property type="entry name" value="Poly-gamma-glutamate hydrolase, zinc-binding motif"/>
    <property type="match status" value="1"/>
</dbReference>
<evidence type="ECO:0000313" key="1">
    <source>
        <dbReference type="EMBL" id="MBA4601338.1"/>
    </source>
</evidence>
<protein>
    <submittedName>
        <fullName evidence="1">Poly-gamma-glutamate hydrolase family protein</fullName>
    </submittedName>
</protein>
<sequence length="340" mass="38471">MFSAEFEPRKEESNEKINFDIRIEFLLTISPLSSTFAASDIFDNYEELSAHYQKRKDFVIETRSRPNDVIILAVHSGKIEKGTDELAKAIAKNDHSYYIFEALIYEDSNKDKRNDLHLTSKNFDEPTALKMTAQKNRVVSIHGAKGTEKIVYTGGTNPNPMNNISKKLSAAGFRIETTPEDLNGNHPKNIANKSRNLQGAQMELTTALREELLDNPSQMNKFADAVRSAITISNSYPDGRTYDFGNDSFSNSVWPNSGNPFYLTSDDFIRGVQSPVDPKLNGYIRFNFYDQNGKLLLSRSTQEVGHRWFIHPTGLKTGYYKIEIENVSGHPAWVYGGLVY</sequence>
<dbReference type="AlphaFoldDB" id="A0A7W1XQC6"/>
<accession>A0A7W1XQC6</accession>
<gene>
    <name evidence="1" type="ORF">H2C83_03170</name>
</gene>
<dbReference type="InterPro" id="IPR038128">
    <property type="entry name" value="Gamma_PGA_hydro_sf"/>
</dbReference>
<keyword evidence="2" id="KW-1185">Reference proteome</keyword>
<dbReference type="Pfam" id="PF05908">
    <property type="entry name" value="Gamma_PGA_hydro"/>
    <property type="match status" value="1"/>
</dbReference>
<comment type="caution">
    <text evidence="1">The sequence shown here is derived from an EMBL/GenBank/DDBJ whole genome shotgun (WGS) entry which is preliminary data.</text>
</comment>
<dbReference type="InterPro" id="IPR008585">
    <property type="entry name" value="Gamma_PGA_hydro"/>
</dbReference>
<name>A0A7W1XQC6_9BACL</name>
<dbReference type="EMBL" id="JACEOL010000009">
    <property type="protein sequence ID" value="MBA4601338.1"/>
    <property type="molecule type" value="Genomic_DNA"/>
</dbReference>
<dbReference type="GO" id="GO:0016787">
    <property type="term" value="F:hydrolase activity"/>
    <property type="evidence" value="ECO:0007669"/>
    <property type="project" value="UniProtKB-KW"/>
</dbReference>
<organism evidence="1 2">
    <name type="scientific">Thermoactinomyces mirandus</name>
    <dbReference type="NCBI Taxonomy" id="2756294"/>
    <lineage>
        <taxon>Bacteria</taxon>
        <taxon>Bacillati</taxon>
        <taxon>Bacillota</taxon>
        <taxon>Bacilli</taxon>
        <taxon>Bacillales</taxon>
        <taxon>Thermoactinomycetaceae</taxon>
        <taxon>Thermoactinomyces</taxon>
    </lineage>
</organism>
<keyword evidence="1" id="KW-0378">Hydrolase</keyword>